<dbReference type="AlphaFoldDB" id="A0A376BMV1"/>
<proteinExistence type="predicted"/>
<dbReference type="RefSeq" id="WP_034294810.1">
    <property type="nucleotide sequence ID" value="NZ_CP091519.2"/>
</dbReference>
<dbReference type="PANTHER" id="PTHR43344:SF13">
    <property type="entry name" value="PHOSPHATASE RV3661-RELATED"/>
    <property type="match status" value="1"/>
</dbReference>
<dbReference type="NCBIfam" id="TIGR01488">
    <property type="entry name" value="HAD-SF-IB"/>
    <property type="match status" value="1"/>
</dbReference>
<dbReference type="Pfam" id="PF12710">
    <property type="entry name" value="HAD"/>
    <property type="match status" value="1"/>
</dbReference>
<dbReference type="SUPFAM" id="SSF56784">
    <property type="entry name" value="HAD-like"/>
    <property type="match status" value="1"/>
</dbReference>
<dbReference type="Gene3D" id="3.40.50.1000">
    <property type="entry name" value="HAD superfamily/HAD-like"/>
    <property type="match status" value="1"/>
</dbReference>
<keyword evidence="3" id="KW-0460">Magnesium</keyword>
<evidence type="ECO:0000313" key="4">
    <source>
        <dbReference type="EMBL" id="SSY70986.1"/>
    </source>
</evidence>
<dbReference type="STRING" id="1120980.GCA_000745955_02165"/>
<keyword evidence="5" id="KW-1185">Reference proteome</keyword>
<dbReference type="Proteomes" id="UP000254209">
    <property type="component" value="Unassembled WGS sequence"/>
</dbReference>
<dbReference type="EMBL" id="UFSO01000002">
    <property type="protein sequence ID" value="SSY70986.1"/>
    <property type="molecule type" value="Genomic_DNA"/>
</dbReference>
<evidence type="ECO:0000256" key="3">
    <source>
        <dbReference type="ARBA" id="ARBA00022842"/>
    </source>
</evidence>
<evidence type="ECO:0000313" key="5">
    <source>
        <dbReference type="Proteomes" id="UP000254209"/>
    </source>
</evidence>
<dbReference type="Gene3D" id="1.20.1440.100">
    <property type="entry name" value="SG protein - dephosphorylation function"/>
    <property type="match status" value="1"/>
</dbReference>
<dbReference type="InterPro" id="IPR050582">
    <property type="entry name" value="HAD-like_SerB"/>
</dbReference>
<protein>
    <submittedName>
        <fullName evidence="4">HAD hydrolase, family IB</fullName>
    </submittedName>
</protein>
<dbReference type="InterPro" id="IPR023214">
    <property type="entry name" value="HAD_sf"/>
</dbReference>
<keyword evidence="1" id="KW-0479">Metal-binding</keyword>
<keyword evidence="2 4" id="KW-0378">Hydrolase</keyword>
<dbReference type="InterPro" id="IPR036412">
    <property type="entry name" value="HAD-like_sf"/>
</dbReference>
<organism evidence="4 5">
    <name type="scientific">Alysiella crassa</name>
    <dbReference type="NCBI Taxonomy" id="153491"/>
    <lineage>
        <taxon>Bacteria</taxon>
        <taxon>Pseudomonadati</taxon>
        <taxon>Pseudomonadota</taxon>
        <taxon>Betaproteobacteria</taxon>
        <taxon>Neisseriales</taxon>
        <taxon>Neisseriaceae</taxon>
        <taxon>Alysiella</taxon>
    </lineage>
</organism>
<dbReference type="GO" id="GO:0016787">
    <property type="term" value="F:hydrolase activity"/>
    <property type="evidence" value="ECO:0007669"/>
    <property type="project" value="UniProtKB-KW"/>
</dbReference>
<evidence type="ECO:0000256" key="1">
    <source>
        <dbReference type="ARBA" id="ARBA00022723"/>
    </source>
</evidence>
<dbReference type="OrthoDB" id="9784466at2"/>
<dbReference type="NCBIfam" id="TIGR01490">
    <property type="entry name" value="HAD-SF-IB-hyp1"/>
    <property type="match status" value="1"/>
</dbReference>
<dbReference type="GO" id="GO:0046872">
    <property type="term" value="F:metal ion binding"/>
    <property type="evidence" value="ECO:0007669"/>
    <property type="project" value="UniProtKB-KW"/>
</dbReference>
<dbReference type="PANTHER" id="PTHR43344">
    <property type="entry name" value="PHOSPHOSERINE PHOSPHATASE"/>
    <property type="match status" value="1"/>
</dbReference>
<evidence type="ECO:0000256" key="2">
    <source>
        <dbReference type="ARBA" id="ARBA00022801"/>
    </source>
</evidence>
<name>A0A376BMV1_9NEIS</name>
<accession>A0A376BMV1</accession>
<dbReference type="InterPro" id="IPR006385">
    <property type="entry name" value="HAD_hydro_SerB1"/>
</dbReference>
<gene>
    <name evidence="4" type="ORF">NCTC10283_01112</name>
</gene>
<reference evidence="4 5" key="1">
    <citation type="submission" date="2018-06" db="EMBL/GenBank/DDBJ databases">
        <authorList>
            <consortium name="Pathogen Informatics"/>
            <person name="Doyle S."/>
        </authorList>
    </citation>
    <scope>NUCLEOTIDE SEQUENCE [LARGE SCALE GENOMIC DNA]</scope>
    <source>
        <strain evidence="4 5">NCTC10283</strain>
    </source>
</reference>
<sequence length="207" mass="23026">MRYAFFDFDGTLTQTDTVLPFLKYCCPNRFIFYAKLIPLTPTLLGYLRGRVDNATAKESVIAAHLHGWTIDDVNAKASEFAAHELPQLLRPEGMARLAECRQNGDVCVLVSASPDWYLHAWAAQQGFAAVLGTKMAVVSGCLNGKIDGENCHDEAKVRRINAELGEQVWENSVAYSDATVDLPMLRRATQGFLLNKQTGKFELIDKK</sequence>